<dbReference type="EMBL" id="PNEN01000515">
    <property type="protein sequence ID" value="PPJ56582.1"/>
    <property type="molecule type" value="Genomic_DNA"/>
</dbReference>
<protein>
    <submittedName>
        <fullName evidence="1">Uncharacterized protein</fullName>
    </submittedName>
</protein>
<comment type="caution">
    <text evidence="1">The sequence shown here is derived from an EMBL/GenBank/DDBJ whole genome shotgun (WGS) entry which is preliminary data.</text>
</comment>
<proteinExistence type="predicted"/>
<evidence type="ECO:0000313" key="2">
    <source>
        <dbReference type="Proteomes" id="UP000237631"/>
    </source>
</evidence>
<dbReference type="PANTHER" id="PTHR42070:SF1">
    <property type="entry name" value="FILAMENT ASSOCIATED PROTEIN, PUTATIVE (AFU_ORTHOLOGUE AFUA_8G06630)-RELATED"/>
    <property type="match status" value="1"/>
</dbReference>
<organism evidence="1 2">
    <name type="scientific">Cercospora berteroae</name>
    <dbReference type="NCBI Taxonomy" id="357750"/>
    <lineage>
        <taxon>Eukaryota</taxon>
        <taxon>Fungi</taxon>
        <taxon>Dikarya</taxon>
        <taxon>Ascomycota</taxon>
        <taxon>Pezizomycotina</taxon>
        <taxon>Dothideomycetes</taxon>
        <taxon>Dothideomycetidae</taxon>
        <taxon>Mycosphaerellales</taxon>
        <taxon>Mycosphaerellaceae</taxon>
        <taxon>Cercospora</taxon>
    </lineage>
</organism>
<dbReference type="AlphaFoldDB" id="A0A2S6CA10"/>
<dbReference type="PANTHER" id="PTHR42070">
    <property type="entry name" value="FILAMENT ASSOCIATED PROTEIN, PUTATIVE (AFU_ORTHOLOGUE AFUA_8G06630)-RELATED"/>
    <property type="match status" value="1"/>
</dbReference>
<dbReference type="OrthoDB" id="4505928at2759"/>
<sequence length="253" mass="28279">MNDLEAKYRNCELVGIAASAEIQAVARQVAEENRRLRALLAKHGMPVSEIDGDGSGAEKARELEDLVGRRKSCGGEGSRDATPNLESCEKSLEEMRQQHGQMPERGRRWSREKLANLRSSPSAADPSELGMATSSGTVASLQAENAYAADTGITYTQVPSLEKYDHYSDQGHLTGFVQDWPHPQNMEKWPQNTIRDAQHRSCRDVAEAIRYVRPTLSQQELEQQMGCQPGIDCKVPNYEAFDLMDRLSEDTRR</sequence>
<evidence type="ECO:0000313" key="1">
    <source>
        <dbReference type="EMBL" id="PPJ56582.1"/>
    </source>
</evidence>
<accession>A0A2S6CA10</accession>
<gene>
    <name evidence="1" type="ORF">CBER1_01844</name>
</gene>
<reference evidence="2" key="1">
    <citation type="journal article" date="2017" name="bioRxiv">
        <title>Conservation of a gene cluster reveals novel cercosporin biosynthetic mechanisms and extends production to the genus Colletotrichum.</title>
        <authorList>
            <person name="de Jonge R."/>
            <person name="Ebert M.K."/>
            <person name="Huitt-Roehl C.R."/>
            <person name="Pal P."/>
            <person name="Suttle J.C."/>
            <person name="Spanner R.E."/>
            <person name="Neubauer J.D."/>
            <person name="Jurick W.M.II."/>
            <person name="Stott K.A."/>
            <person name="Secor G.A."/>
            <person name="Thomma B.P.H.J."/>
            <person name="Van de Peer Y."/>
            <person name="Townsend C.A."/>
            <person name="Bolton M.D."/>
        </authorList>
    </citation>
    <scope>NUCLEOTIDE SEQUENCE [LARGE SCALE GENOMIC DNA]</scope>
    <source>
        <strain evidence="2">CBS538.71</strain>
    </source>
</reference>
<dbReference type="Proteomes" id="UP000237631">
    <property type="component" value="Unassembled WGS sequence"/>
</dbReference>
<keyword evidence="2" id="KW-1185">Reference proteome</keyword>
<name>A0A2S6CA10_9PEZI</name>
<dbReference type="STRING" id="357750.A0A2S6CA10"/>